<accession>A0ACB8QR93</accession>
<evidence type="ECO:0000313" key="1">
    <source>
        <dbReference type="EMBL" id="KAI0034404.1"/>
    </source>
</evidence>
<name>A0ACB8QR93_9AGAM</name>
<keyword evidence="2" id="KW-1185">Reference proteome</keyword>
<reference evidence="1" key="1">
    <citation type="submission" date="2021-02" db="EMBL/GenBank/DDBJ databases">
        <authorList>
            <consortium name="DOE Joint Genome Institute"/>
            <person name="Ahrendt S."/>
            <person name="Looney B.P."/>
            <person name="Miyauchi S."/>
            <person name="Morin E."/>
            <person name="Drula E."/>
            <person name="Courty P.E."/>
            <person name="Chicoki N."/>
            <person name="Fauchery L."/>
            <person name="Kohler A."/>
            <person name="Kuo A."/>
            <person name="Labutti K."/>
            <person name="Pangilinan J."/>
            <person name="Lipzen A."/>
            <person name="Riley R."/>
            <person name="Andreopoulos W."/>
            <person name="He G."/>
            <person name="Johnson J."/>
            <person name="Barry K.W."/>
            <person name="Grigoriev I.V."/>
            <person name="Nagy L."/>
            <person name="Hibbett D."/>
            <person name="Henrissat B."/>
            <person name="Matheny P.B."/>
            <person name="Labbe J."/>
            <person name="Martin F."/>
        </authorList>
    </citation>
    <scope>NUCLEOTIDE SEQUENCE</scope>
    <source>
        <strain evidence="1">EC-137</strain>
    </source>
</reference>
<sequence>MSSAANDTLPSRIIWFNLLVEASLPLLTLYGCFTTNLHPQTLQWCICLYFLNMLGYHRLWSHRSYVASWPLQWFLCAAGSGAIQGSILWWARLHRAHHRYTDTSKDPYGAHEGFWHTHLGWMLVRPATKRGTADATDLRNNALVWWQHRHFFELAFLSGIIFPAWVAGRFWGDWRGGVFYACFARLFFVHHSVFCVNSVAHYIGERTYDDRLSPRDSIVTAVLTLGEGYHNFHHQFPVDYRNAVRWYQYDPTKWFIATCAQIGLASHLKVFPEGEIEKSRLTMQLKQLKSKQDRLQRPPSIEDLPVITWDMYVKQAQMRSLMVVAGFVHDVSDFMDDHPGGRALVVAALGTDATANFFGGVYDHSNAAHNLLSGLRVGVLLGGLEHMSETAARPPWQKWEIIEHKDSEGRTGHISKCE</sequence>
<evidence type="ECO:0000313" key="2">
    <source>
        <dbReference type="Proteomes" id="UP000814128"/>
    </source>
</evidence>
<gene>
    <name evidence="1" type="ORF">K488DRAFT_77246</name>
</gene>
<protein>
    <submittedName>
        <fullName evidence="1">Delta 9-fatty acid desaturase protein</fullName>
    </submittedName>
</protein>
<dbReference type="Proteomes" id="UP000814128">
    <property type="component" value="Unassembled WGS sequence"/>
</dbReference>
<reference evidence="1" key="2">
    <citation type="journal article" date="2022" name="New Phytol.">
        <title>Evolutionary transition to the ectomycorrhizal habit in the genomes of a hyperdiverse lineage of mushroom-forming fungi.</title>
        <authorList>
            <person name="Looney B."/>
            <person name="Miyauchi S."/>
            <person name="Morin E."/>
            <person name="Drula E."/>
            <person name="Courty P.E."/>
            <person name="Kohler A."/>
            <person name="Kuo A."/>
            <person name="LaButti K."/>
            <person name="Pangilinan J."/>
            <person name="Lipzen A."/>
            <person name="Riley R."/>
            <person name="Andreopoulos W."/>
            <person name="He G."/>
            <person name="Johnson J."/>
            <person name="Nolan M."/>
            <person name="Tritt A."/>
            <person name="Barry K.W."/>
            <person name="Grigoriev I.V."/>
            <person name="Nagy L.G."/>
            <person name="Hibbett D."/>
            <person name="Henrissat B."/>
            <person name="Matheny P.B."/>
            <person name="Labbe J."/>
            <person name="Martin F.M."/>
        </authorList>
    </citation>
    <scope>NUCLEOTIDE SEQUENCE</scope>
    <source>
        <strain evidence="1">EC-137</strain>
    </source>
</reference>
<proteinExistence type="predicted"/>
<dbReference type="EMBL" id="MU273501">
    <property type="protein sequence ID" value="KAI0034404.1"/>
    <property type="molecule type" value="Genomic_DNA"/>
</dbReference>
<comment type="caution">
    <text evidence="1">The sequence shown here is derived from an EMBL/GenBank/DDBJ whole genome shotgun (WGS) entry which is preliminary data.</text>
</comment>
<organism evidence="1 2">
    <name type="scientific">Vararia minispora EC-137</name>
    <dbReference type="NCBI Taxonomy" id="1314806"/>
    <lineage>
        <taxon>Eukaryota</taxon>
        <taxon>Fungi</taxon>
        <taxon>Dikarya</taxon>
        <taxon>Basidiomycota</taxon>
        <taxon>Agaricomycotina</taxon>
        <taxon>Agaricomycetes</taxon>
        <taxon>Russulales</taxon>
        <taxon>Lachnocladiaceae</taxon>
        <taxon>Vararia</taxon>
    </lineage>
</organism>